<sequence>MKQKLLLLSLSLLLLTFSKVNAQGYNTGIGFRAGGFENGLTIKHFVKSDTAIEGILGFRPGVFVVTGLYEKHATAFSEPSLKWYYGVGAHIGGIDDGRRYRRYFGDDDEIYDNGLLLGADAILGLEWQMPEIPFTLGVDLHPRLELARGPFLDIEPGFTLRFVF</sequence>
<feature type="chain" id="PRO_5023137035" description="DUF3996 domain-containing protein" evidence="1">
    <location>
        <begin position="23"/>
        <end position="164"/>
    </location>
</feature>
<evidence type="ECO:0000256" key="1">
    <source>
        <dbReference type="SAM" id="SignalP"/>
    </source>
</evidence>
<evidence type="ECO:0000313" key="3">
    <source>
        <dbReference type="Proteomes" id="UP000323653"/>
    </source>
</evidence>
<accession>A0A5C0VMV0</accession>
<dbReference type="Proteomes" id="UP000323653">
    <property type="component" value="Chromosome"/>
</dbReference>
<feature type="signal peptide" evidence="1">
    <location>
        <begin position="1"/>
        <end position="22"/>
    </location>
</feature>
<dbReference type="KEGG" id="pej:FYC62_15620"/>
<organism evidence="2 3">
    <name type="scientific">Pedobacter aquae</name>
    <dbReference type="NCBI Taxonomy" id="2605747"/>
    <lineage>
        <taxon>Bacteria</taxon>
        <taxon>Pseudomonadati</taxon>
        <taxon>Bacteroidota</taxon>
        <taxon>Sphingobacteriia</taxon>
        <taxon>Sphingobacteriales</taxon>
        <taxon>Sphingobacteriaceae</taxon>
        <taxon>Pedobacter</taxon>
    </lineage>
</organism>
<dbReference type="EMBL" id="CP043329">
    <property type="protein sequence ID" value="QEK52941.1"/>
    <property type="molecule type" value="Genomic_DNA"/>
</dbReference>
<evidence type="ECO:0008006" key="4">
    <source>
        <dbReference type="Google" id="ProtNLM"/>
    </source>
</evidence>
<gene>
    <name evidence="2" type="ORF">FYC62_15620</name>
</gene>
<dbReference type="AlphaFoldDB" id="A0A5C0VMV0"/>
<evidence type="ECO:0000313" key="2">
    <source>
        <dbReference type="EMBL" id="QEK52941.1"/>
    </source>
</evidence>
<dbReference type="RefSeq" id="WP_039452644.1">
    <property type="nucleotide sequence ID" value="NZ_CP043329.1"/>
</dbReference>
<keyword evidence="1" id="KW-0732">Signal</keyword>
<name>A0A5C0VMV0_9SPHI</name>
<keyword evidence="3" id="KW-1185">Reference proteome</keyword>
<reference evidence="2 3" key="1">
    <citation type="submission" date="2019-08" db="EMBL/GenBank/DDBJ databases">
        <title>Pedobacter sp. nov., isolated from Han river, South Korea.</title>
        <authorList>
            <person name="Lee D.-H."/>
            <person name="Kim Y.-S."/>
            <person name="Hwang E.-M."/>
            <person name="Le Tran T.C."/>
            <person name="Cha C.-J."/>
        </authorList>
    </citation>
    <scope>NUCLEOTIDE SEQUENCE [LARGE SCALE GENOMIC DNA]</scope>
    <source>
        <strain evidence="2 3">CJ43</strain>
    </source>
</reference>
<protein>
    <recommendedName>
        <fullName evidence="4">DUF3996 domain-containing protein</fullName>
    </recommendedName>
</protein>
<proteinExistence type="predicted"/>